<feature type="compositionally biased region" description="Basic and acidic residues" evidence="1">
    <location>
        <begin position="378"/>
        <end position="394"/>
    </location>
</feature>
<dbReference type="Proteomes" id="UP001275084">
    <property type="component" value="Unassembled WGS sequence"/>
</dbReference>
<protein>
    <recommendedName>
        <fullName evidence="2">HNH nuclease domain-containing protein</fullName>
    </recommendedName>
</protein>
<evidence type="ECO:0000313" key="3">
    <source>
        <dbReference type="EMBL" id="KAK3363953.1"/>
    </source>
</evidence>
<name>A0AAJ0HW82_9PEZI</name>
<dbReference type="InterPro" id="IPR003615">
    <property type="entry name" value="HNH_nuc"/>
</dbReference>
<comment type="caution">
    <text evidence="3">The sequence shown here is derived from an EMBL/GenBank/DDBJ whole genome shotgun (WGS) entry which is preliminary data.</text>
</comment>
<sequence length="394" mass="44292">MDTIAPAPQARRRPPRPVLELVSRTDIRFRHPGYALHSLFLSLPRVDSAASIPTHGVHHRTALLACQIIAGNAFTNSYLSLDRAGQQRVQVPLDGVLTENEYYFFVEGVALYPIVPSFQDWEFPHDRIPDWWHPAVPSPAVNCSITNAGYAVEEAHLVPREERLWYRENEMEAYGVGMPDIDNKANILPLRKDIYWAFDARWFVIVPRMVTTDSSVPAAPQYVTHIISRAAAELWPAYHLTIAESIQDECRAYLFARFAWAILFRVKLFVTAGETRNVIRIVRISGTRSYKTERCSGAELESAYGGGGSKTAAPLKQNPRKRRSAQASDQGDLSDTSGDSDAAEDWEEEWGRDRRDRRQASSDETAPDAMPAQPLSEAKVHREPALEAELRAAL</sequence>
<evidence type="ECO:0000313" key="4">
    <source>
        <dbReference type="Proteomes" id="UP001275084"/>
    </source>
</evidence>
<dbReference type="Pfam" id="PF13391">
    <property type="entry name" value="HNH_2"/>
    <property type="match status" value="1"/>
</dbReference>
<reference evidence="3" key="1">
    <citation type="journal article" date="2023" name="Mol. Phylogenet. Evol.">
        <title>Genome-scale phylogeny and comparative genomics of the fungal order Sordariales.</title>
        <authorList>
            <person name="Hensen N."/>
            <person name="Bonometti L."/>
            <person name="Westerberg I."/>
            <person name="Brannstrom I.O."/>
            <person name="Guillou S."/>
            <person name="Cros-Aarteil S."/>
            <person name="Calhoun S."/>
            <person name="Haridas S."/>
            <person name="Kuo A."/>
            <person name="Mondo S."/>
            <person name="Pangilinan J."/>
            <person name="Riley R."/>
            <person name="LaButti K."/>
            <person name="Andreopoulos B."/>
            <person name="Lipzen A."/>
            <person name="Chen C."/>
            <person name="Yan M."/>
            <person name="Daum C."/>
            <person name="Ng V."/>
            <person name="Clum A."/>
            <person name="Steindorff A."/>
            <person name="Ohm R.A."/>
            <person name="Martin F."/>
            <person name="Silar P."/>
            <person name="Natvig D.O."/>
            <person name="Lalanne C."/>
            <person name="Gautier V."/>
            <person name="Ament-Velasquez S.L."/>
            <person name="Kruys A."/>
            <person name="Hutchinson M.I."/>
            <person name="Powell A.J."/>
            <person name="Barry K."/>
            <person name="Miller A.N."/>
            <person name="Grigoriev I.V."/>
            <person name="Debuchy R."/>
            <person name="Gladieux P."/>
            <person name="Hiltunen Thoren M."/>
            <person name="Johannesson H."/>
        </authorList>
    </citation>
    <scope>NUCLEOTIDE SEQUENCE</scope>
    <source>
        <strain evidence="3">CBS 955.72</strain>
    </source>
</reference>
<reference evidence="3" key="2">
    <citation type="submission" date="2023-06" db="EMBL/GenBank/DDBJ databases">
        <authorList>
            <consortium name="Lawrence Berkeley National Laboratory"/>
            <person name="Haridas S."/>
            <person name="Hensen N."/>
            <person name="Bonometti L."/>
            <person name="Westerberg I."/>
            <person name="Brannstrom I.O."/>
            <person name="Guillou S."/>
            <person name="Cros-Aarteil S."/>
            <person name="Calhoun S."/>
            <person name="Kuo A."/>
            <person name="Mondo S."/>
            <person name="Pangilinan J."/>
            <person name="Riley R."/>
            <person name="Labutti K."/>
            <person name="Andreopoulos B."/>
            <person name="Lipzen A."/>
            <person name="Chen C."/>
            <person name="Yanf M."/>
            <person name="Daum C."/>
            <person name="Ng V."/>
            <person name="Clum A."/>
            <person name="Steindorff A."/>
            <person name="Ohm R."/>
            <person name="Martin F."/>
            <person name="Silar P."/>
            <person name="Natvig D."/>
            <person name="Lalanne C."/>
            <person name="Gautier V."/>
            <person name="Ament-Velasquez S.L."/>
            <person name="Kruys A."/>
            <person name="Hutchinson M.I."/>
            <person name="Powell A.J."/>
            <person name="Barry K."/>
            <person name="Miller A.N."/>
            <person name="Grigoriev I.V."/>
            <person name="Debuchy R."/>
            <person name="Gladieux P."/>
            <person name="Thoren M.H."/>
            <person name="Johannesson H."/>
        </authorList>
    </citation>
    <scope>NUCLEOTIDE SEQUENCE</scope>
    <source>
        <strain evidence="3">CBS 955.72</strain>
    </source>
</reference>
<dbReference type="AlphaFoldDB" id="A0AAJ0HW82"/>
<gene>
    <name evidence="3" type="ORF">B0T25DRAFT_56175</name>
</gene>
<proteinExistence type="predicted"/>
<keyword evidence="4" id="KW-1185">Reference proteome</keyword>
<accession>A0AAJ0HW82</accession>
<feature type="compositionally biased region" description="Basic and acidic residues" evidence="1">
    <location>
        <begin position="349"/>
        <end position="361"/>
    </location>
</feature>
<organism evidence="3 4">
    <name type="scientific">Lasiosphaeria hispida</name>
    <dbReference type="NCBI Taxonomy" id="260671"/>
    <lineage>
        <taxon>Eukaryota</taxon>
        <taxon>Fungi</taxon>
        <taxon>Dikarya</taxon>
        <taxon>Ascomycota</taxon>
        <taxon>Pezizomycotina</taxon>
        <taxon>Sordariomycetes</taxon>
        <taxon>Sordariomycetidae</taxon>
        <taxon>Sordariales</taxon>
        <taxon>Lasiosphaeriaceae</taxon>
        <taxon>Lasiosphaeria</taxon>
    </lineage>
</organism>
<evidence type="ECO:0000259" key="2">
    <source>
        <dbReference type="Pfam" id="PF13391"/>
    </source>
</evidence>
<evidence type="ECO:0000256" key="1">
    <source>
        <dbReference type="SAM" id="MobiDB-lite"/>
    </source>
</evidence>
<dbReference type="EMBL" id="JAUIQD010000001">
    <property type="protein sequence ID" value="KAK3363953.1"/>
    <property type="molecule type" value="Genomic_DNA"/>
</dbReference>
<feature type="domain" description="HNH nuclease" evidence="2">
    <location>
        <begin position="143"/>
        <end position="206"/>
    </location>
</feature>
<feature type="compositionally biased region" description="Polar residues" evidence="1">
    <location>
        <begin position="325"/>
        <end position="336"/>
    </location>
</feature>
<feature type="region of interest" description="Disordered" evidence="1">
    <location>
        <begin position="301"/>
        <end position="394"/>
    </location>
</feature>